<organism evidence="1 2">
    <name type="scientific">Marinomonas primoryensis</name>
    <dbReference type="NCBI Taxonomy" id="178399"/>
    <lineage>
        <taxon>Bacteria</taxon>
        <taxon>Pseudomonadati</taxon>
        <taxon>Pseudomonadota</taxon>
        <taxon>Gammaproteobacteria</taxon>
        <taxon>Oceanospirillales</taxon>
        <taxon>Oceanospirillaceae</taxon>
        <taxon>Marinomonas</taxon>
    </lineage>
</organism>
<sequence>MKDSMKYIHQAEVDPIETIEGLTEFLSALEPLPEDRKIGILTDENGKNEIVFIFTESILISLRLNLSEEQEKQAFLNLTLNKR</sequence>
<dbReference type="RefSeq" id="WP_112136621.1">
    <property type="nucleotide sequence ID" value="NZ_CP016181.1"/>
</dbReference>
<evidence type="ECO:0000313" key="2">
    <source>
        <dbReference type="Proteomes" id="UP000249898"/>
    </source>
</evidence>
<gene>
    <name evidence="1" type="ORF">A8139_06415</name>
</gene>
<proteinExistence type="predicted"/>
<reference evidence="1 2" key="1">
    <citation type="submission" date="2016-06" db="EMBL/GenBank/DDBJ databases">
        <title>The sequenced genome of the ice-adhering bacterium Marinomonas primoryensis, from Antarctica.</title>
        <authorList>
            <person name="Graham L."/>
            <person name="Vance T.D.R."/>
            <person name="Davies P.L."/>
        </authorList>
    </citation>
    <scope>NUCLEOTIDE SEQUENCE [LARGE SCALE GENOMIC DNA]</scope>
    <source>
        <strain evidence="1 2">AceL</strain>
    </source>
</reference>
<dbReference type="AlphaFoldDB" id="A0A2Z4PQ75"/>
<evidence type="ECO:0000313" key="1">
    <source>
        <dbReference type="EMBL" id="AWX99671.1"/>
    </source>
</evidence>
<name>A0A2Z4PQ75_9GAMM</name>
<accession>A0A2Z4PQ75</accession>
<dbReference type="EMBL" id="CP016181">
    <property type="protein sequence ID" value="AWX99671.1"/>
    <property type="molecule type" value="Genomic_DNA"/>
</dbReference>
<dbReference type="Proteomes" id="UP000249898">
    <property type="component" value="Chromosome"/>
</dbReference>
<protein>
    <submittedName>
        <fullName evidence="1">Uncharacterized protein</fullName>
    </submittedName>
</protein>